<evidence type="ECO:0000313" key="1">
    <source>
        <dbReference type="EMBL" id="PWN57930.1"/>
    </source>
</evidence>
<protein>
    <submittedName>
        <fullName evidence="1">DUF2971 domain-containing protein</fullName>
    </submittedName>
</protein>
<sequence length="264" mass="31346">MDNYQKKVIQFNDTEFPELVFKYRSATNENHLRFIKNREVFMAAPSMFEDVKDCKITTRYDLMTDEEAFRFSMRLSKIANPHFTTMQHMHNSANWLRSKIYKKPDFYESYIKFVNEAYDKRRGILSLTANPCLVGLWKDYAEDGKGICIGYNSKTMFRNLGGGGEVIYVDDLPIIMPEPIMDDIEAFHKTVFFKERKWDYEEEYRTTKFYTKDATIEDRRIKLPKDAFNCIILGKNMENRDEVIHMVKNYIGNIPIYNQESFCS</sequence>
<accession>A0A316WHK3</accession>
<dbReference type="EMBL" id="PPEG02000017">
    <property type="protein sequence ID" value="PWN57930.1"/>
    <property type="molecule type" value="Genomic_DNA"/>
</dbReference>
<dbReference type="Proteomes" id="UP000236413">
    <property type="component" value="Unassembled WGS sequence"/>
</dbReference>
<name>A0A316WHK3_9FLAO</name>
<comment type="caution">
    <text evidence="1">The sequence shown here is derived from an EMBL/GenBank/DDBJ whole genome shotgun (WGS) entry which is preliminary data.</text>
</comment>
<evidence type="ECO:0000313" key="2">
    <source>
        <dbReference type="Proteomes" id="UP000236413"/>
    </source>
</evidence>
<gene>
    <name evidence="1" type="ORF">C1634_025380</name>
</gene>
<reference evidence="1 2" key="1">
    <citation type="submission" date="2018-04" db="EMBL/GenBank/DDBJ databases">
        <title>Chryseobacterium oncorhynchi 701B-08T from rainbow trout, and Chryseobacterium viscerum 687B-08T from diseased fish.</title>
        <authorList>
            <person name="Jeong J.-J."/>
            <person name="Lee Y.J."/>
            <person name="Pathiraja D."/>
            <person name="Park B."/>
            <person name="Choi I.-G."/>
            <person name="Kim K.D."/>
        </authorList>
    </citation>
    <scope>NUCLEOTIDE SEQUENCE [LARGE SCALE GENOMIC DNA]</scope>
    <source>
        <strain evidence="1 2">687B-08</strain>
    </source>
</reference>
<dbReference type="AlphaFoldDB" id="A0A316WHK3"/>
<organism evidence="1 2">
    <name type="scientific">Chryseobacterium viscerum</name>
    <dbReference type="NCBI Taxonomy" id="1037377"/>
    <lineage>
        <taxon>Bacteria</taxon>
        <taxon>Pseudomonadati</taxon>
        <taxon>Bacteroidota</taxon>
        <taxon>Flavobacteriia</taxon>
        <taxon>Flavobacteriales</taxon>
        <taxon>Weeksellaceae</taxon>
        <taxon>Chryseobacterium group</taxon>
        <taxon>Chryseobacterium</taxon>
    </lineage>
</organism>
<proteinExistence type="predicted"/>